<evidence type="ECO:0000313" key="2">
    <source>
        <dbReference type="EMBL" id="GGA78937.1"/>
    </source>
</evidence>
<feature type="domain" description="Right handed beta helix" evidence="1">
    <location>
        <begin position="88"/>
        <end position="255"/>
    </location>
</feature>
<dbReference type="AlphaFoldDB" id="A0A916W9V5"/>
<dbReference type="SMART" id="SM00710">
    <property type="entry name" value="PbH1"/>
    <property type="match status" value="4"/>
</dbReference>
<dbReference type="InterPro" id="IPR012334">
    <property type="entry name" value="Pectin_lyas_fold"/>
</dbReference>
<dbReference type="Gene3D" id="2.160.20.10">
    <property type="entry name" value="Single-stranded right-handed beta-helix, Pectin lyase-like"/>
    <property type="match status" value="1"/>
</dbReference>
<evidence type="ECO:0000313" key="3">
    <source>
        <dbReference type="Proteomes" id="UP000648801"/>
    </source>
</evidence>
<dbReference type="Proteomes" id="UP000648801">
    <property type="component" value="Unassembled WGS sequence"/>
</dbReference>
<dbReference type="InterPro" id="IPR006626">
    <property type="entry name" value="PbH1"/>
</dbReference>
<gene>
    <name evidence="2" type="ORF">GCM10011507_32740</name>
</gene>
<dbReference type="Pfam" id="PF13229">
    <property type="entry name" value="Beta_helix"/>
    <property type="match status" value="1"/>
</dbReference>
<sequence length="488" mass="52940">MLHAVTYYVSASGSDANSGLSPKRPWKTIEKINRTMFYARDVILFHAGDSWNGELAPRGSGTEGHPIVIDSYGKGNSPVIHGPGTNDSAAVLLKDQSYWEINHLELTNTSATGTASALRGIYVLGSSSKDLWHHIYIRNCYVHDVNSEGYGKSGYSKMSGGIIFAINIQGALIEGCHVANVDVEGIRNSSPLTTSNFVIRHNVVENVYGDGIVLHGSSGGSRIEYNVVHSACMSDAANYAAVWTYASRHTLIQFNEVYGTTAGGPNDGEVFDADIDTDGDVFQYNYSHDNARGFMLLMASAKNIIVRYNISQNDAMSAARQGGHRLFYQDGKVGSISNRIYNNTFYEGSLDTVFFQSKNVFFDNNILYSTGTVKQFSTTPLSDASEFENNLFFPSIMTAVHGLAGTVLHNISSDPLWKARGTGIAGLAIGRNGFLQEPTGYMLRRGSPANHAGRQIDANVGFDYYGNHVLATNTPSIGAYDGPAVNDH</sequence>
<dbReference type="InterPro" id="IPR011050">
    <property type="entry name" value="Pectin_lyase_fold/virulence"/>
</dbReference>
<evidence type="ECO:0000259" key="1">
    <source>
        <dbReference type="Pfam" id="PF13229"/>
    </source>
</evidence>
<keyword evidence="3" id="KW-1185">Reference proteome</keyword>
<proteinExistence type="predicted"/>
<organism evidence="2 3">
    <name type="scientific">Edaphobacter acidisoli</name>
    <dbReference type="NCBI Taxonomy" id="2040573"/>
    <lineage>
        <taxon>Bacteria</taxon>
        <taxon>Pseudomonadati</taxon>
        <taxon>Acidobacteriota</taxon>
        <taxon>Terriglobia</taxon>
        <taxon>Terriglobales</taxon>
        <taxon>Acidobacteriaceae</taxon>
        <taxon>Edaphobacter</taxon>
    </lineage>
</organism>
<accession>A0A916W9V5</accession>
<dbReference type="EMBL" id="BMJB01000003">
    <property type="protein sequence ID" value="GGA78937.1"/>
    <property type="molecule type" value="Genomic_DNA"/>
</dbReference>
<name>A0A916W9V5_9BACT</name>
<reference evidence="2" key="2">
    <citation type="submission" date="2020-09" db="EMBL/GenBank/DDBJ databases">
        <authorList>
            <person name="Sun Q."/>
            <person name="Zhou Y."/>
        </authorList>
    </citation>
    <scope>NUCLEOTIDE SEQUENCE</scope>
    <source>
        <strain evidence="2">CGMCC 1.15447</strain>
    </source>
</reference>
<reference evidence="2" key="1">
    <citation type="journal article" date="2014" name="Int. J. Syst. Evol. Microbiol.">
        <title>Complete genome sequence of Corynebacterium casei LMG S-19264T (=DSM 44701T), isolated from a smear-ripened cheese.</title>
        <authorList>
            <consortium name="US DOE Joint Genome Institute (JGI-PGF)"/>
            <person name="Walter F."/>
            <person name="Albersmeier A."/>
            <person name="Kalinowski J."/>
            <person name="Ruckert C."/>
        </authorList>
    </citation>
    <scope>NUCLEOTIDE SEQUENCE</scope>
    <source>
        <strain evidence="2">CGMCC 1.15447</strain>
    </source>
</reference>
<comment type="caution">
    <text evidence="2">The sequence shown here is derived from an EMBL/GenBank/DDBJ whole genome shotgun (WGS) entry which is preliminary data.</text>
</comment>
<protein>
    <recommendedName>
        <fullName evidence="1">Right handed beta helix domain-containing protein</fullName>
    </recommendedName>
</protein>
<dbReference type="InterPro" id="IPR039448">
    <property type="entry name" value="Beta_helix"/>
</dbReference>
<dbReference type="SUPFAM" id="SSF51126">
    <property type="entry name" value="Pectin lyase-like"/>
    <property type="match status" value="1"/>
</dbReference>